<dbReference type="Proteomes" id="UP000054560">
    <property type="component" value="Unassembled WGS sequence"/>
</dbReference>
<dbReference type="InterPro" id="IPR036390">
    <property type="entry name" value="WH_DNA-bd_sf"/>
</dbReference>
<evidence type="ECO:0000313" key="4">
    <source>
        <dbReference type="EMBL" id="KNC83857.1"/>
    </source>
</evidence>
<dbReference type="InterPro" id="IPR045093">
    <property type="entry name" value="Cullin"/>
</dbReference>
<sequence length="169" mass="19549">MHQAFVLLLLNKNDKLTIGQVQQHTGLGTVELERVLLSLACGKKNTRVLLKTPKSDSVAATDVFTVNEKFDNKLRRVKILQIQLKETIDEQRATQEQVFQDRQHQVDACIVRIMKTRKTMGHQLLIGAILEILKLPIKPTDLKKRIESLIDREYLERDENDSTKYHYMA</sequence>
<evidence type="ECO:0000313" key="5">
    <source>
        <dbReference type="Proteomes" id="UP000054560"/>
    </source>
</evidence>
<dbReference type="InterPro" id="IPR059120">
    <property type="entry name" value="Cullin-like_AB"/>
</dbReference>
<dbReference type="InterPro" id="IPR016157">
    <property type="entry name" value="Cullin_CS"/>
</dbReference>
<dbReference type="InterPro" id="IPR036388">
    <property type="entry name" value="WH-like_DNA-bd_sf"/>
</dbReference>
<dbReference type="STRING" id="667725.A0A0L0G419"/>
<dbReference type="EMBL" id="KQ241805">
    <property type="protein sequence ID" value="KNC83857.1"/>
    <property type="molecule type" value="Genomic_DNA"/>
</dbReference>
<dbReference type="PROSITE" id="PS01256">
    <property type="entry name" value="CULLIN_1"/>
    <property type="match status" value="1"/>
</dbReference>
<accession>A0A0L0G419</accession>
<dbReference type="GO" id="GO:0031461">
    <property type="term" value="C:cullin-RING ubiquitin ligase complex"/>
    <property type="evidence" value="ECO:0007669"/>
    <property type="project" value="InterPro"/>
</dbReference>
<dbReference type="InterPro" id="IPR036317">
    <property type="entry name" value="Cullin_homology_sf"/>
</dbReference>
<proteinExistence type="inferred from homology"/>
<name>A0A0L0G419_9EUKA</name>
<dbReference type="FunFam" id="1.10.10.10:FF:000050">
    <property type="entry name" value="Cullin 4B"/>
    <property type="match status" value="1"/>
</dbReference>
<dbReference type="SMART" id="SM00884">
    <property type="entry name" value="Cullin_Nedd8"/>
    <property type="match status" value="1"/>
</dbReference>
<dbReference type="PANTHER" id="PTHR11932">
    <property type="entry name" value="CULLIN"/>
    <property type="match status" value="1"/>
</dbReference>
<dbReference type="SUPFAM" id="SSF46785">
    <property type="entry name" value="Winged helix' DNA-binding domain"/>
    <property type="match status" value="1"/>
</dbReference>
<comment type="similarity">
    <text evidence="2">Belongs to the cullin family.</text>
</comment>
<dbReference type="SUPFAM" id="SSF75632">
    <property type="entry name" value="Cullin homology domain"/>
    <property type="match status" value="1"/>
</dbReference>
<reference evidence="4 5" key="1">
    <citation type="submission" date="2011-02" db="EMBL/GenBank/DDBJ databases">
        <title>The Genome Sequence of Sphaeroforma arctica JP610.</title>
        <authorList>
            <consortium name="The Broad Institute Genome Sequencing Platform"/>
            <person name="Russ C."/>
            <person name="Cuomo C."/>
            <person name="Young S.K."/>
            <person name="Zeng Q."/>
            <person name="Gargeya S."/>
            <person name="Alvarado L."/>
            <person name="Berlin A."/>
            <person name="Chapman S.B."/>
            <person name="Chen Z."/>
            <person name="Freedman E."/>
            <person name="Gellesch M."/>
            <person name="Goldberg J."/>
            <person name="Griggs A."/>
            <person name="Gujja S."/>
            <person name="Heilman E."/>
            <person name="Heiman D."/>
            <person name="Howarth C."/>
            <person name="Mehta T."/>
            <person name="Neiman D."/>
            <person name="Pearson M."/>
            <person name="Roberts A."/>
            <person name="Saif S."/>
            <person name="Shea T."/>
            <person name="Shenoy N."/>
            <person name="Sisk P."/>
            <person name="Stolte C."/>
            <person name="Sykes S."/>
            <person name="White J."/>
            <person name="Yandava C."/>
            <person name="Burger G."/>
            <person name="Gray M.W."/>
            <person name="Holland P.W.H."/>
            <person name="King N."/>
            <person name="Lang F.B.F."/>
            <person name="Roger A.J."/>
            <person name="Ruiz-Trillo I."/>
            <person name="Haas B."/>
            <person name="Nusbaum C."/>
            <person name="Birren B."/>
        </authorList>
    </citation>
    <scope>NUCLEOTIDE SEQUENCE [LARGE SCALE GENOMIC DNA]</scope>
    <source>
        <strain evidence="4 5">JP610</strain>
    </source>
</reference>
<evidence type="ECO:0000256" key="2">
    <source>
        <dbReference type="PROSITE-ProRule" id="PRU00330"/>
    </source>
</evidence>
<dbReference type="InterPro" id="IPR019559">
    <property type="entry name" value="Cullin_neddylation_domain"/>
</dbReference>
<gene>
    <name evidence="4" type="ORF">SARC_03914</name>
</gene>
<dbReference type="GO" id="GO:0031625">
    <property type="term" value="F:ubiquitin protein ligase binding"/>
    <property type="evidence" value="ECO:0007669"/>
    <property type="project" value="InterPro"/>
</dbReference>
<evidence type="ECO:0000259" key="3">
    <source>
        <dbReference type="PROSITE" id="PS50069"/>
    </source>
</evidence>
<dbReference type="AlphaFoldDB" id="A0A0L0G419"/>
<protein>
    <recommendedName>
        <fullName evidence="3">Cullin family profile domain-containing protein</fullName>
    </recommendedName>
</protein>
<dbReference type="eggNOG" id="KOG2167">
    <property type="taxonomic scope" value="Eukaryota"/>
</dbReference>
<dbReference type="GO" id="GO:0006511">
    <property type="term" value="P:ubiquitin-dependent protein catabolic process"/>
    <property type="evidence" value="ECO:0007669"/>
    <property type="project" value="InterPro"/>
</dbReference>
<dbReference type="GeneID" id="25904418"/>
<dbReference type="InterPro" id="IPR016158">
    <property type="entry name" value="Cullin_homology"/>
</dbReference>
<dbReference type="Gene3D" id="1.10.10.10">
    <property type="entry name" value="Winged helix-like DNA-binding domain superfamily/Winged helix DNA-binding domain"/>
    <property type="match status" value="1"/>
</dbReference>
<keyword evidence="1" id="KW-0832">Ubl conjugation</keyword>
<organism evidence="4 5">
    <name type="scientific">Sphaeroforma arctica JP610</name>
    <dbReference type="NCBI Taxonomy" id="667725"/>
    <lineage>
        <taxon>Eukaryota</taxon>
        <taxon>Ichthyosporea</taxon>
        <taxon>Ichthyophonida</taxon>
        <taxon>Sphaeroforma</taxon>
    </lineage>
</organism>
<dbReference type="Pfam" id="PF10557">
    <property type="entry name" value="Cullin_Nedd8"/>
    <property type="match status" value="1"/>
</dbReference>
<dbReference type="OrthoDB" id="27073at2759"/>
<feature type="domain" description="Cullin family profile" evidence="3">
    <location>
        <begin position="1"/>
        <end position="40"/>
    </location>
</feature>
<evidence type="ECO:0000256" key="1">
    <source>
        <dbReference type="ARBA" id="ARBA00022843"/>
    </source>
</evidence>
<dbReference type="Pfam" id="PF26557">
    <property type="entry name" value="Cullin_AB"/>
    <property type="match status" value="1"/>
</dbReference>
<dbReference type="PROSITE" id="PS50069">
    <property type="entry name" value="CULLIN_2"/>
    <property type="match status" value="1"/>
</dbReference>
<keyword evidence="5" id="KW-1185">Reference proteome</keyword>
<dbReference type="Gene3D" id="3.30.230.130">
    <property type="entry name" value="Cullin, Chain C, Domain 2"/>
    <property type="match status" value="1"/>
</dbReference>
<dbReference type="RefSeq" id="XP_014157759.1">
    <property type="nucleotide sequence ID" value="XM_014302284.1"/>
</dbReference>